<dbReference type="PANTHER" id="PTHR47074">
    <property type="entry name" value="BNAC02G40300D PROTEIN"/>
    <property type="match status" value="1"/>
</dbReference>
<dbReference type="PANTHER" id="PTHR47074:SF11">
    <property type="entry name" value="REVERSE TRANSCRIPTASE-LIKE PROTEIN"/>
    <property type="match status" value="1"/>
</dbReference>
<dbReference type="Gene3D" id="3.30.420.10">
    <property type="entry name" value="Ribonuclease H-like superfamily/Ribonuclease H"/>
    <property type="match status" value="1"/>
</dbReference>
<accession>A0AAE1JLB8</accession>
<dbReference type="EMBL" id="JAWXYG010000006">
    <property type="protein sequence ID" value="KAK4270407.1"/>
    <property type="molecule type" value="Genomic_DNA"/>
</dbReference>
<sequence length="389" mass="43627">MEDKLVWTKSKNGVYTVKLGYHSRKSCKSANVARPSSSTVIHPSCWKSIWKIKVIPRVQQFIWRLLSRAIATKAALVRRRRSQDNLCPVCVEAEESIEHVFFHCPWTRCVWFGCSLGARVDISSISNFNAWWILMTNSPQLSKHDLSLICWLLWFIWKARNEMTFDQREPNPNFVIEMARKNNVDFWAHCAKNWKEPLGSRGCDSPGTKWSPPDHVSLKINCDGAFSSYVSDAAIGVICRDFAGSFRWGFVDKVKSISAFMTEALALKRALLSALDLGHDKVIFETDCLSLLLCVQTKSPDKYDWKCRGIIYDIIRLLSSRVGFSLFFSPRGGNGAADFLAADAYKGVCPVGWVQRPTPALLSLLALEAPKTGDGVDNSSISGVTFEGG</sequence>
<feature type="domain" description="Reverse transcriptase zinc-binding" evidence="2">
    <location>
        <begin position="42"/>
        <end position="111"/>
    </location>
</feature>
<dbReference type="GO" id="GO:0004523">
    <property type="term" value="F:RNA-DNA hybrid ribonuclease activity"/>
    <property type="evidence" value="ECO:0007669"/>
    <property type="project" value="InterPro"/>
</dbReference>
<feature type="domain" description="RNase H type-1" evidence="1">
    <location>
        <begin position="221"/>
        <end position="343"/>
    </location>
</feature>
<dbReference type="InterPro" id="IPR036397">
    <property type="entry name" value="RNaseH_sf"/>
</dbReference>
<dbReference type="InterPro" id="IPR044730">
    <property type="entry name" value="RNase_H-like_dom_plant"/>
</dbReference>
<dbReference type="Proteomes" id="UP001293593">
    <property type="component" value="Unassembled WGS sequence"/>
</dbReference>
<dbReference type="GO" id="GO:0003676">
    <property type="term" value="F:nucleic acid binding"/>
    <property type="evidence" value="ECO:0007669"/>
    <property type="project" value="InterPro"/>
</dbReference>
<evidence type="ECO:0000259" key="2">
    <source>
        <dbReference type="Pfam" id="PF13966"/>
    </source>
</evidence>
<organism evidence="3 4">
    <name type="scientific">Acacia crassicarpa</name>
    <name type="common">northern wattle</name>
    <dbReference type="NCBI Taxonomy" id="499986"/>
    <lineage>
        <taxon>Eukaryota</taxon>
        <taxon>Viridiplantae</taxon>
        <taxon>Streptophyta</taxon>
        <taxon>Embryophyta</taxon>
        <taxon>Tracheophyta</taxon>
        <taxon>Spermatophyta</taxon>
        <taxon>Magnoliopsida</taxon>
        <taxon>eudicotyledons</taxon>
        <taxon>Gunneridae</taxon>
        <taxon>Pentapetalae</taxon>
        <taxon>rosids</taxon>
        <taxon>fabids</taxon>
        <taxon>Fabales</taxon>
        <taxon>Fabaceae</taxon>
        <taxon>Caesalpinioideae</taxon>
        <taxon>mimosoid clade</taxon>
        <taxon>Acacieae</taxon>
        <taxon>Acacia</taxon>
    </lineage>
</organism>
<dbReference type="InterPro" id="IPR026960">
    <property type="entry name" value="RVT-Znf"/>
</dbReference>
<evidence type="ECO:0000313" key="3">
    <source>
        <dbReference type="EMBL" id="KAK4270407.1"/>
    </source>
</evidence>
<dbReference type="CDD" id="cd06222">
    <property type="entry name" value="RNase_H_like"/>
    <property type="match status" value="1"/>
</dbReference>
<dbReference type="InterPro" id="IPR012337">
    <property type="entry name" value="RNaseH-like_sf"/>
</dbReference>
<dbReference type="InterPro" id="IPR052929">
    <property type="entry name" value="RNase_H-like_EbsB-rel"/>
</dbReference>
<dbReference type="Pfam" id="PF13966">
    <property type="entry name" value="zf-RVT"/>
    <property type="match status" value="1"/>
</dbReference>
<name>A0AAE1JLB8_9FABA</name>
<evidence type="ECO:0000313" key="4">
    <source>
        <dbReference type="Proteomes" id="UP001293593"/>
    </source>
</evidence>
<dbReference type="InterPro" id="IPR002156">
    <property type="entry name" value="RNaseH_domain"/>
</dbReference>
<keyword evidence="4" id="KW-1185">Reference proteome</keyword>
<dbReference type="SUPFAM" id="SSF53098">
    <property type="entry name" value="Ribonuclease H-like"/>
    <property type="match status" value="1"/>
</dbReference>
<protein>
    <submittedName>
        <fullName evidence="3">Uncharacterized protein</fullName>
    </submittedName>
</protein>
<reference evidence="3" key="1">
    <citation type="submission" date="2023-10" db="EMBL/GenBank/DDBJ databases">
        <title>Chromosome-level genome of the transformable northern wattle, Acacia crassicarpa.</title>
        <authorList>
            <person name="Massaro I."/>
            <person name="Sinha N.R."/>
            <person name="Poethig S."/>
            <person name="Leichty A.R."/>
        </authorList>
    </citation>
    <scope>NUCLEOTIDE SEQUENCE</scope>
    <source>
        <strain evidence="3">Acra3RX</strain>
        <tissue evidence="3">Leaf</tissue>
    </source>
</reference>
<dbReference type="AlphaFoldDB" id="A0AAE1JLB8"/>
<proteinExistence type="predicted"/>
<dbReference type="Pfam" id="PF13456">
    <property type="entry name" value="RVT_3"/>
    <property type="match status" value="1"/>
</dbReference>
<gene>
    <name evidence="3" type="ORF">QN277_023445</name>
</gene>
<evidence type="ECO:0000259" key="1">
    <source>
        <dbReference type="Pfam" id="PF13456"/>
    </source>
</evidence>
<comment type="caution">
    <text evidence="3">The sequence shown here is derived from an EMBL/GenBank/DDBJ whole genome shotgun (WGS) entry which is preliminary data.</text>
</comment>